<keyword evidence="5" id="KW-1185">Reference proteome</keyword>
<feature type="signal peptide" evidence="2">
    <location>
        <begin position="1"/>
        <end position="25"/>
    </location>
</feature>
<protein>
    <submittedName>
        <fullName evidence="4">Uncaracterized surface protein containing fasciclin (FAS1) repeats</fullName>
    </submittedName>
</protein>
<keyword evidence="2" id="KW-0732">Signal</keyword>
<feature type="chain" id="PRO_5009257375" evidence="2">
    <location>
        <begin position="26"/>
        <end position="351"/>
    </location>
</feature>
<feature type="domain" description="FAS1" evidence="3">
    <location>
        <begin position="59"/>
        <end position="200"/>
    </location>
</feature>
<evidence type="ECO:0000259" key="3">
    <source>
        <dbReference type="PROSITE" id="PS50213"/>
    </source>
</evidence>
<dbReference type="STRING" id="1250231.SAMN04488552_2402"/>
<dbReference type="PANTHER" id="PTHR10900">
    <property type="entry name" value="PERIOSTIN-RELATED"/>
    <property type="match status" value="1"/>
</dbReference>
<name>A0A1H1Q6T2_9FLAO</name>
<dbReference type="PROSITE" id="PS51257">
    <property type="entry name" value="PROKAR_LIPOPROTEIN"/>
    <property type="match status" value="1"/>
</dbReference>
<feature type="region of interest" description="Disordered" evidence="1">
    <location>
        <begin position="35"/>
        <end position="59"/>
    </location>
</feature>
<proteinExistence type="predicted"/>
<accession>A0A1H1Q6T2</accession>
<dbReference type="Pfam" id="PF02469">
    <property type="entry name" value="Fasciclin"/>
    <property type="match status" value="2"/>
</dbReference>
<evidence type="ECO:0000313" key="5">
    <source>
        <dbReference type="Proteomes" id="UP000198858"/>
    </source>
</evidence>
<gene>
    <name evidence="4" type="ORF">SAMN04488552_2402</name>
</gene>
<dbReference type="PROSITE" id="PS50213">
    <property type="entry name" value="FAS1"/>
    <property type="match status" value="2"/>
</dbReference>
<dbReference type="AlphaFoldDB" id="A0A1H1Q6T2"/>
<evidence type="ECO:0000313" key="4">
    <source>
        <dbReference type="EMBL" id="SDS19221.1"/>
    </source>
</evidence>
<dbReference type="PANTHER" id="PTHR10900:SF77">
    <property type="entry name" value="FI19380P1"/>
    <property type="match status" value="1"/>
</dbReference>
<dbReference type="InterPro" id="IPR000782">
    <property type="entry name" value="FAS1_domain"/>
</dbReference>
<dbReference type="GO" id="GO:0005615">
    <property type="term" value="C:extracellular space"/>
    <property type="evidence" value="ECO:0007669"/>
    <property type="project" value="TreeGrafter"/>
</dbReference>
<evidence type="ECO:0000256" key="2">
    <source>
        <dbReference type="SAM" id="SignalP"/>
    </source>
</evidence>
<dbReference type="FunFam" id="2.30.180.10:FF:000032">
    <property type="entry name" value="Fasciclin domain-containing protein, putative"/>
    <property type="match status" value="2"/>
</dbReference>
<feature type="domain" description="FAS1" evidence="3">
    <location>
        <begin position="202"/>
        <end position="342"/>
    </location>
</feature>
<feature type="compositionally biased region" description="Acidic residues" evidence="1">
    <location>
        <begin position="35"/>
        <end position="57"/>
    </location>
</feature>
<evidence type="ECO:0000256" key="1">
    <source>
        <dbReference type="SAM" id="MobiDB-lite"/>
    </source>
</evidence>
<dbReference type="InterPro" id="IPR050904">
    <property type="entry name" value="Adhesion/Biosynth-related"/>
</dbReference>
<dbReference type="RefSeq" id="WP_089662879.1">
    <property type="nucleotide sequence ID" value="NZ_LT629745.1"/>
</dbReference>
<dbReference type="EMBL" id="LT629745">
    <property type="protein sequence ID" value="SDS19221.1"/>
    <property type="molecule type" value="Genomic_DNA"/>
</dbReference>
<sequence length="351" mass="37113">MNFILKNVKLSFLALFICVGFTACDEEDDFQFEDDVITTPEPDPDPDPDPDPTDDGSTETNTIIDFAEANGFTSLVAAVEAAGLTEELSGDTEYTVFAPDNDAFQALLDSNDEWNALEDIDADLLTQVLMNHVQAGSIMSSDLETGYISSSAEVMIGEDTVNPSLYINVDGDVMINGVAMVTNADNEVDNGVVHAVDAVIGLPDITTFATADPNFSTLAEALTSAELVETLQGEGPFTVFAPTNDAFQALLDSNDDWSALTDIDADLLSSVLTYHVVSGNNTSGGLTDGMTVTTVQGQDLTINIADGDYTITDASGGTSDILEEFVDVQATNGVIHAIDMVLLPDTSGDDD</sequence>
<dbReference type="SUPFAM" id="SSF82153">
    <property type="entry name" value="FAS1 domain"/>
    <property type="match status" value="2"/>
</dbReference>
<dbReference type="SMART" id="SM00554">
    <property type="entry name" value="FAS1"/>
    <property type="match status" value="2"/>
</dbReference>
<dbReference type="InterPro" id="IPR036378">
    <property type="entry name" value="FAS1_dom_sf"/>
</dbReference>
<organism evidence="4 5">
    <name type="scientific">Christiangramia echinicola</name>
    <dbReference type="NCBI Taxonomy" id="279359"/>
    <lineage>
        <taxon>Bacteria</taxon>
        <taxon>Pseudomonadati</taxon>
        <taxon>Bacteroidota</taxon>
        <taxon>Flavobacteriia</taxon>
        <taxon>Flavobacteriales</taxon>
        <taxon>Flavobacteriaceae</taxon>
        <taxon>Christiangramia</taxon>
    </lineage>
</organism>
<dbReference type="Gene3D" id="2.30.180.10">
    <property type="entry name" value="FAS1 domain"/>
    <property type="match status" value="2"/>
</dbReference>
<reference evidence="4 5" key="1">
    <citation type="submission" date="2016-10" db="EMBL/GenBank/DDBJ databases">
        <authorList>
            <person name="Varghese N."/>
            <person name="Submissions S."/>
        </authorList>
    </citation>
    <scope>NUCLEOTIDE SEQUENCE [LARGE SCALE GENOMIC DNA]</scope>
    <source>
        <strain evidence="4 5">Mar_2010_102</strain>
    </source>
</reference>
<dbReference type="Proteomes" id="UP000198858">
    <property type="component" value="Chromosome I"/>
</dbReference>